<protein>
    <submittedName>
        <fullName evidence="1">Uncharacterized protein</fullName>
    </submittedName>
</protein>
<reference evidence="1" key="1">
    <citation type="submission" date="2021-08" db="EMBL/GenBank/DDBJ databases">
        <title>Sphingopyxis panaciterrulae sp. nov., isolated from the surface water of the Yellow Sea.</title>
        <authorList>
            <person name="Gao Z."/>
            <person name="Zhang D."/>
            <person name="Zhang A."/>
        </authorList>
    </citation>
    <scope>NUCLEOTIDE SEQUENCE</scope>
    <source>
        <strain evidence="1">XHP0097</strain>
    </source>
</reference>
<sequence length="256" mass="27841">MLSLILAAAIAAAPPPDARPVYHYERTNSDGTMGEDVVVFVEGEGRLSVMKARDRCTPAAYVTGRLDPDTGAPIELVGGRLTPQAEQAPFLWLRPVEGGGRIAIHEGTADAPPSAAVAVDSPWHIYDFDFADLIAHPLAEIAKRAPFSFDLPLILMADGKPTLSNRGRLELSRPVEVVRAGRRALRYRAAGPAFGDAKGYMWFDARSGVLVEAKLPLPNHSEYRDFHLTLVRTTRGAASWHARLAEHWQGCPTATE</sequence>
<name>A0ABS7MEX1_9SPHN</name>
<evidence type="ECO:0000313" key="2">
    <source>
        <dbReference type="Proteomes" id="UP001166571"/>
    </source>
</evidence>
<keyword evidence="2" id="KW-1185">Reference proteome</keyword>
<evidence type="ECO:0000313" key="1">
    <source>
        <dbReference type="EMBL" id="MBY4637513.1"/>
    </source>
</evidence>
<dbReference type="RefSeq" id="WP_222136755.1">
    <property type="nucleotide sequence ID" value="NZ_JAILXK010000002.1"/>
</dbReference>
<proteinExistence type="predicted"/>
<dbReference type="EMBL" id="JAILXK010000002">
    <property type="protein sequence ID" value="MBY4637513.1"/>
    <property type="molecule type" value="Genomic_DNA"/>
</dbReference>
<gene>
    <name evidence="1" type="ORF">K5P26_10235</name>
</gene>
<accession>A0ABS7MEX1</accession>
<organism evidence="1 2">
    <name type="scientific">Sphingopyxis jiangsuensis</name>
    <dbReference type="NCBI Taxonomy" id="2871171"/>
    <lineage>
        <taxon>Bacteria</taxon>
        <taxon>Pseudomonadati</taxon>
        <taxon>Pseudomonadota</taxon>
        <taxon>Alphaproteobacteria</taxon>
        <taxon>Sphingomonadales</taxon>
        <taxon>Sphingomonadaceae</taxon>
        <taxon>Sphingopyxis</taxon>
    </lineage>
</organism>
<comment type="caution">
    <text evidence="1">The sequence shown here is derived from an EMBL/GenBank/DDBJ whole genome shotgun (WGS) entry which is preliminary data.</text>
</comment>
<dbReference type="Proteomes" id="UP001166571">
    <property type="component" value="Unassembled WGS sequence"/>
</dbReference>